<proteinExistence type="predicted"/>
<evidence type="ECO:0000256" key="2">
    <source>
        <dbReference type="SAM" id="Phobius"/>
    </source>
</evidence>
<comment type="caution">
    <text evidence="3">The sequence shown here is derived from an EMBL/GenBank/DDBJ whole genome shotgun (WGS) entry which is preliminary data.</text>
</comment>
<evidence type="ECO:0000313" key="4">
    <source>
        <dbReference type="Proteomes" id="UP000566819"/>
    </source>
</evidence>
<keyword evidence="4" id="KW-1185">Reference proteome</keyword>
<reference evidence="3 4" key="1">
    <citation type="submission" date="2020-03" db="EMBL/GenBank/DDBJ databases">
        <title>Draft Genome Sequence of Cudoniella acicularis.</title>
        <authorList>
            <person name="Buettner E."/>
            <person name="Kellner H."/>
        </authorList>
    </citation>
    <scope>NUCLEOTIDE SEQUENCE [LARGE SCALE GENOMIC DNA]</scope>
    <source>
        <strain evidence="3 4">DSM 108380</strain>
    </source>
</reference>
<feature type="compositionally biased region" description="Polar residues" evidence="1">
    <location>
        <begin position="108"/>
        <end position="123"/>
    </location>
</feature>
<feature type="region of interest" description="Disordered" evidence="1">
    <location>
        <begin position="37"/>
        <end position="123"/>
    </location>
</feature>
<organism evidence="3 4">
    <name type="scientific">Cudoniella acicularis</name>
    <dbReference type="NCBI Taxonomy" id="354080"/>
    <lineage>
        <taxon>Eukaryota</taxon>
        <taxon>Fungi</taxon>
        <taxon>Dikarya</taxon>
        <taxon>Ascomycota</taxon>
        <taxon>Pezizomycotina</taxon>
        <taxon>Leotiomycetes</taxon>
        <taxon>Helotiales</taxon>
        <taxon>Tricladiaceae</taxon>
        <taxon>Cudoniella</taxon>
    </lineage>
</organism>
<evidence type="ECO:0000256" key="1">
    <source>
        <dbReference type="SAM" id="MobiDB-lite"/>
    </source>
</evidence>
<gene>
    <name evidence="3" type="ORF">G7Y89_g4720</name>
</gene>
<feature type="compositionally biased region" description="Low complexity" evidence="1">
    <location>
        <begin position="49"/>
        <end position="67"/>
    </location>
</feature>
<protein>
    <submittedName>
        <fullName evidence="3">Uncharacterized protein</fullName>
    </submittedName>
</protein>
<accession>A0A8H4W6E7</accession>
<feature type="transmembrane region" description="Helical" evidence="2">
    <location>
        <begin position="167"/>
        <end position="187"/>
    </location>
</feature>
<keyword evidence="2" id="KW-0472">Membrane</keyword>
<keyword evidence="2" id="KW-1133">Transmembrane helix</keyword>
<dbReference type="EMBL" id="JAAMPI010000263">
    <property type="protein sequence ID" value="KAF4633405.1"/>
    <property type="molecule type" value="Genomic_DNA"/>
</dbReference>
<feature type="transmembrane region" description="Helical" evidence="2">
    <location>
        <begin position="193"/>
        <end position="210"/>
    </location>
</feature>
<name>A0A8H4W6E7_9HELO</name>
<evidence type="ECO:0000313" key="3">
    <source>
        <dbReference type="EMBL" id="KAF4633405.1"/>
    </source>
</evidence>
<feature type="compositionally biased region" description="Polar residues" evidence="1">
    <location>
        <begin position="8"/>
        <end position="20"/>
    </location>
</feature>
<feature type="region of interest" description="Disordered" evidence="1">
    <location>
        <begin position="1"/>
        <end position="25"/>
    </location>
</feature>
<dbReference type="AlphaFoldDB" id="A0A8H4W6E7"/>
<keyword evidence="2" id="KW-0812">Transmembrane</keyword>
<feature type="compositionally biased region" description="Polar residues" evidence="1">
    <location>
        <begin position="39"/>
        <end position="48"/>
    </location>
</feature>
<dbReference type="Proteomes" id="UP000566819">
    <property type="component" value="Unassembled WGS sequence"/>
</dbReference>
<sequence>MSSKKKLITSDSNPSQTSYGKTLRPDLNLEWQKIAARASQPSSFENVQTLTPDPSSTSLTTFSDSTSQRGPASNSLERSREVLCHGPEVVYDDPSRQQAGQLEPWSAGASNSGPSPLTEATESATPLITAPPAADFNINTVKSFLGPAVAKIGQIAQDVLSNTQSNVGIAILISITLLSLATLYMIYSVIYSRMGYILVAFLSVVGLYAGRQYLVIAKQAEVQLKAVEVDLKRVEVERQWISEIGSKLKGELAFDGGGRNRFPVQGRERRALMPAQFERVEEVLD</sequence>